<dbReference type="CDD" id="cd00058">
    <property type="entry name" value="beta-trefoil_FGF"/>
    <property type="match status" value="1"/>
</dbReference>
<comment type="similarity">
    <text evidence="1">Belongs to the heparin-binding growth factors family.</text>
</comment>
<dbReference type="InterPro" id="IPR056378">
    <property type="entry name" value="Let-756-like_FGF"/>
</dbReference>
<dbReference type="OrthoDB" id="5987799at2759"/>
<evidence type="ECO:0000313" key="2">
    <source>
        <dbReference type="EMBL" id="RZC32118.1"/>
    </source>
</evidence>
<organism evidence="2 3">
    <name type="scientific">Asbolus verrucosus</name>
    <name type="common">Desert ironclad beetle</name>
    <dbReference type="NCBI Taxonomy" id="1661398"/>
    <lineage>
        <taxon>Eukaryota</taxon>
        <taxon>Metazoa</taxon>
        <taxon>Ecdysozoa</taxon>
        <taxon>Arthropoda</taxon>
        <taxon>Hexapoda</taxon>
        <taxon>Insecta</taxon>
        <taxon>Pterygota</taxon>
        <taxon>Neoptera</taxon>
        <taxon>Endopterygota</taxon>
        <taxon>Coleoptera</taxon>
        <taxon>Polyphaga</taxon>
        <taxon>Cucujiformia</taxon>
        <taxon>Tenebrionidae</taxon>
        <taxon>Pimeliinae</taxon>
        <taxon>Asbolus</taxon>
    </lineage>
</organism>
<dbReference type="SUPFAM" id="SSF50353">
    <property type="entry name" value="Cytokine"/>
    <property type="match status" value="1"/>
</dbReference>
<sequence>MHGNAEWHGNQMQLYSETRYNLTIRGNGEVLGTQDSADSDSKLELTSAGDVSIVRIRGLESQLYLCFDPEGNLYGEADPDAEATVFEEHFQGSYTGFRSKAYPDWYVGIKKSGLAKNGKRTRWGQKAVKFLPRKRNFCS</sequence>
<dbReference type="GO" id="GO:0008083">
    <property type="term" value="F:growth factor activity"/>
    <property type="evidence" value="ECO:0007669"/>
    <property type="project" value="InterPro"/>
</dbReference>
<evidence type="ECO:0000256" key="1">
    <source>
        <dbReference type="ARBA" id="ARBA00007936"/>
    </source>
</evidence>
<dbReference type="Gene3D" id="2.80.10.50">
    <property type="match status" value="1"/>
</dbReference>
<accession>A0A482VI33</accession>
<dbReference type="InterPro" id="IPR002209">
    <property type="entry name" value="Fibroblast_GF_fam"/>
</dbReference>
<comment type="caution">
    <text evidence="2">The sequence shown here is derived from an EMBL/GenBank/DDBJ whole genome shotgun (WGS) entry which is preliminary data.</text>
</comment>
<gene>
    <name evidence="2" type="ORF">BDFB_003711</name>
</gene>
<dbReference type="SMART" id="SM00442">
    <property type="entry name" value="FGF"/>
    <property type="match status" value="1"/>
</dbReference>
<proteinExistence type="inferred from homology"/>
<dbReference type="InterPro" id="IPR008996">
    <property type="entry name" value="IL1/FGF"/>
</dbReference>
<reference evidence="2 3" key="1">
    <citation type="submission" date="2017-03" db="EMBL/GenBank/DDBJ databases">
        <title>Genome of the blue death feigning beetle - Asbolus verrucosus.</title>
        <authorList>
            <person name="Rider S.D."/>
        </authorList>
    </citation>
    <scope>NUCLEOTIDE SEQUENCE [LARGE SCALE GENOMIC DNA]</scope>
    <source>
        <strain evidence="2">Butters</strain>
        <tissue evidence="2">Head and leg muscle</tissue>
    </source>
</reference>
<protein>
    <submittedName>
        <fullName evidence="2">Fibroblast growth factor 1</fullName>
    </submittedName>
</protein>
<evidence type="ECO:0000313" key="3">
    <source>
        <dbReference type="Proteomes" id="UP000292052"/>
    </source>
</evidence>
<dbReference type="PANTHER" id="PTHR11486">
    <property type="entry name" value="FIBROBLAST GROWTH FACTOR"/>
    <property type="match status" value="1"/>
</dbReference>
<dbReference type="STRING" id="1661398.A0A482VI33"/>
<dbReference type="AlphaFoldDB" id="A0A482VI33"/>
<dbReference type="Proteomes" id="UP000292052">
    <property type="component" value="Unassembled WGS sequence"/>
</dbReference>
<dbReference type="EMBL" id="QDEB01100106">
    <property type="protein sequence ID" value="RZC32118.1"/>
    <property type="molecule type" value="Genomic_DNA"/>
</dbReference>
<name>A0A482VI33_ASBVE</name>
<dbReference type="Pfam" id="PF00167">
    <property type="entry name" value="FGF"/>
    <property type="match status" value="1"/>
</dbReference>
<keyword evidence="3" id="KW-1185">Reference proteome</keyword>